<dbReference type="InterPro" id="IPR009057">
    <property type="entry name" value="Homeodomain-like_sf"/>
</dbReference>
<dbReference type="Proteomes" id="UP000198852">
    <property type="component" value="Unassembled WGS sequence"/>
</dbReference>
<accession>A0A1I6RRF1</accession>
<dbReference type="InterPro" id="IPR001647">
    <property type="entry name" value="HTH_TetR"/>
</dbReference>
<feature type="domain" description="HTH tetR-type" evidence="5">
    <location>
        <begin position="16"/>
        <end position="76"/>
    </location>
</feature>
<keyword evidence="2 4" id="KW-0238">DNA-binding</keyword>
<keyword evidence="3" id="KW-0804">Transcription</keyword>
<evidence type="ECO:0000256" key="4">
    <source>
        <dbReference type="PROSITE-ProRule" id="PRU00335"/>
    </source>
</evidence>
<dbReference type="GO" id="GO:0003700">
    <property type="term" value="F:DNA-binding transcription factor activity"/>
    <property type="evidence" value="ECO:0007669"/>
    <property type="project" value="TreeGrafter"/>
</dbReference>
<dbReference type="PANTHER" id="PTHR30055:SF234">
    <property type="entry name" value="HTH-TYPE TRANSCRIPTIONAL REGULATOR BETI"/>
    <property type="match status" value="1"/>
</dbReference>
<name>A0A1I6RRF1_9PSEU</name>
<protein>
    <submittedName>
        <fullName evidence="6">Transcriptional regulator, TetR family</fullName>
    </submittedName>
</protein>
<dbReference type="Gene3D" id="1.10.357.10">
    <property type="entry name" value="Tetracycline Repressor, domain 2"/>
    <property type="match status" value="1"/>
</dbReference>
<keyword evidence="1" id="KW-0805">Transcription regulation</keyword>
<reference evidence="7" key="1">
    <citation type="submission" date="2016-10" db="EMBL/GenBank/DDBJ databases">
        <authorList>
            <person name="Varghese N."/>
            <person name="Submissions S."/>
        </authorList>
    </citation>
    <scope>NUCLEOTIDE SEQUENCE [LARGE SCALE GENOMIC DNA]</scope>
    <source>
        <strain evidence="7">DSM 44771</strain>
    </source>
</reference>
<dbReference type="Pfam" id="PF00440">
    <property type="entry name" value="TetR_N"/>
    <property type="match status" value="1"/>
</dbReference>
<dbReference type="PRINTS" id="PR00455">
    <property type="entry name" value="HTHTETR"/>
</dbReference>
<proteinExistence type="predicted"/>
<dbReference type="STRING" id="95161.SAMN05660874_02543"/>
<gene>
    <name evidence="6" type="ORF">SAMN05660874_02543</name>
</gene>
<dbReference type="RefSeq" id="WP_093416545.1">
    <property type="nucleotide sequence ID" value="NZ_FOZX01000003.1"/>
</dbReference>
<dbReference type="InterPro" id="IPR050109">
    <property type="entry name" value="HTH-type_TetR-like_transc_reg"/>
</dbReference>
<organism evidence="6 7">
    <name type="scientific">Saccharopolyspora flava</name>
    <dbReference type="NCBI Taxonomy" id="95161"/>
    <lineage>
        <taxon>Bacteria</taxon>
        <taxon>Bacillati</taxon>
        <taxon>Actinomycetota</taxon>
        <taxon>Actinomycetes</taxon>
        <taxon>Pseudonocardiales</taxon>
        <taxon>Pseudonocardiaceae</taxon>
        <taxon>Saccharopolyspora</taxon>
    </lineage>
</organism>
<dbReference type="AlphaFoldDB" id="A0A1I6RRF1"/>
<evidence type="ECO:0000259" key="5">
    <source>
        <dbReference type="PROSITE" id="PS50977"/>
    </source>
</evidence>
<dbReference type="OrthoDB" id="3766519at2"/>
<feature type="DNA-binding region" description="H-T-H motif" evidence="4">
    <location>
        <begin position="39"/>
        <end position="58"/>
    </location>
</feature>
<evidence type="ECO:0000313" key="6">
    <source>
        <dbReference type="EMBL" id="SFS67206.1"/>
    </source>
</evidence>
<evidence type="ECO:0000313" key="7">
    <source>
        <dbReference type="Proteomes" id="UP000198852"/>
    </source>
</evidence>
<dbReference type="GO" id="GO:0000976">
    <property type="term" value="F:transcription cis-regulatory region binding"/>
    <property type="evidence" value="ECO:0007669"/>
    <property type="project" value="TreeGrafter"/>
</dbReference>
<evidence type="ECO:0000256" key="3">
    <source>
        <dbReference type="ARBA" id="ARBA00023163"/>
    </source>
</evidence>
<dbReference type="PANTHER" id="PTHR30055">
    <property type="entry name" value="HTH-TYPE TRANSCRIPTIONAL REGULATOR RUTR"/>
    <property type="match status" value="1"/>
</dbReference>
<evidence type="ECO:0000256" key="2">
    <source>
        <dbReference type="ARBA" id="ARBA00023125"/>
    </source>
</evidence>
<dbReference type="SUPFAM" id="SSF46689">
    <property type="entry name" value="Homeodomain-like"/>
    <property type="match status" value="1"/>
</dbReference>
<evidence type="ECO:0000256" key="1">
    <source>
        <dbReference type="ARBA" id="ARBA00023015"/>
    </source>
</evidence>
<keyword evidence="7" id="KW-1185">Reference proteome</keyword>
<dbReference type="EMBL" id="FOZX01000003">
    <property type="protein sequence ID" value="SFS67206.1"/>
    <property type="molecule type" value="Genomic_DNA"/>
</dbReference>
<dbReference type="PROSITE" id="PS50977">
    <property type="entry name" value="HTH_TETR_2"/>
    <property type="match status" value="1"/>
</dbReference>
<sequence length="216" mass="23670">MRTRVGRPRAGSAGTGDSREDLLTAGAALFTERGFAATTTRALAERAGLRQAALYHYFETKEDVLAALLERTVRPSAEFAAALLQRPEDPAVRLWALCRTDIALLAGGEHNLGALYLLPEIAGPRFEEFRRQRAELKDAYRVLVETLAGPEETSRADFVFGVVESVILLRRDAHRLDPDDFARAGADAALRAAGVGDEGLPEIREAADTLRRRTRT</sequence>